<name>A0A4R1BFP4_9PROT</name>
<dbReference type="Gene3D" id="2.170.130.10">
    <property type="entry name" value="TonB-dependent receptor, plug domain"/>
    <property type="match status" value="1"/>
</dbReference>
<feature type="signal peptide" evidence="12">
    <location>
        <begin position="1"/>
        <end position="21"/>
    </location>
</feature>
<proteinExistence type="inferred from homology"/>
<keyword evidence="5 10" id="KW-0812">Transmembrane</keyword>
<evidence type="ECO:0000313" key="16">
    <source>
        <dbReference type="Proteomes" id="UP000295443"/>
    </source>
</evidence>
<reference evidence="15 16" key="1">
    <citation type="submission" date="2019-03" db="EMBL/GenBank/DDBJ databases">
        <title>Genome sequence of Thiobacillaceae bacterium LSR1, a sulfur-oxidizing bacterium isolated from freshwater sediment.</title>
        <authorList>
            <person name="Li S."/>
        </authorList>
    </citation>
    <scope>NUCLEOTIDE SEQUENCE [LARGE SCALE GENOMIC DNA]</scope>
    <source>
        <strain evidence="15 16">LSR1</strain>
    </source>
</reference>
<evidence type="ECO:0000256" key="8">
    <source>
        <dbReference type="ARBA" id="ARBA00023170"/>
    </source>
</evidence>
<dbReference type="InterPro" id="IPR000531">
    <property type="entry name" value="Beta-barrel_TonB"/>
</dbReference>
<feature type="domain" description="TonB-dependent receptor plug" evidence="14">
    <location>
        <begin position="47"/>
        <end position="155"/>
    </location>
</feature>
<dbReference type="GO" id="GO:0044718">
    <property type="term" value="P:siderophore transmembrane transport"/>
    <property type="evidence" value="ECO:0007669"/>
    <property type="project" value="TreeGrafter"/>
</dbReference>
<organism evidence="15 16">
    <name type="scientific">Parasulfuritortus cantonensis</name>
    <dbReference type="NCBI Taxonomy" id="2528202"/>
    <lineage>
        <taxon>Bacteria</taxon>
        <taxon>Pseudomonadati</taxon>
        <taxon>Pseudomonadota</taxon>
        <taxon>Betaproteobacteria</taxon>
        <taxon>Nitrosomonadales</taxon>
        <taxon>Thiobacillaceae</taxon>
        <taxon>Parasulfuritortus</taxon>
    </lineage>
</organism>
<evidence type="ECO:0000256" key="12">
    <source>
        <dbReference type="SAM" id="SignalP"/>
    </source>
</evidence>
<feature type="chain" id="PRO_5020913084" description="TonB-dependent receptor" evidence="12">
    <location>
        <begin position="22"/>
        <end position="646"/>
    </location>
</feature>
<evidence type="ECO:0000256" key="4">
    <source>
        <dbReference type="ARBA" id="ARBA00022452"/>
    </source>
</evidence>
<comment type="similarity">
    <text evidence="2 10 11">Belongs to the TonB-dependent receptor family.</text>
</comment>
<comment type="caution">
    <text evidence="15">The sequence shown here is derived from an EMBL/GenBank/DDBJ whole genome shotgun (WGS) entry which is preliminary data.</text>
</comment>
<dbReference type="OrthoDB" id="183532at2"/>
<dbReference type="Proteomes" id="UP000295443">
    <property type="component" value="Unassembled WGS sequence"/>
</dbReference>
<comment type="subcellular location">
    <subcellularLocation>
        <location evidence="1 10">Cell outer membrane</location>
        <topology evidence="1 10">Multi-pass membrane protein</topology>
    </subcellularLocation>
</comment>
<dbReference type="Pfam" id="PF07715">
    <property type="entry name" value="Plug"/>
    <property type="match status" value="1"/>
</dbReference>
<evidence type="ECO:0000256" key="9">
    <source>
        <dbReference type="ARBA" id="ARBA00023237"/>
    </source>
</evidence>
<evidence type="ECO:0000256" key="10">
    <source>
        <dbReference type="PROSITE-ProRule" id="PRU01360"/>
    </source>
</evidence>
<evidence type="ECO:0000259" key="13">
    <source>
        <dbReference type="Pfam" id="PF00593"/>
    </source>
</evidence>
<evidence type="ECO:0000256" key="3">
    <source>
        <dbReference type="ARBA" id="ARBA00022448"/>
    </source>
</evidence>
<dbReference type="Pfam" id="PF00593">
    <property type="entry name" value="TonB_dep_Rec_b-barrel"/>
    <property type="match status" value="1"/>
</dbReference>
<sequence length="646" mass="71810">MKRSIGYLSLLAACGAGPAAAAEPSEDYFLADLPTVLTASRLAQSTLDAAAPVTVIDRETIQASGFTEIHDLFRLVPGFQVADWPKGGAVVAHHGMGSSYPHALLVLLDGRSVVNPVTGDVDWQSLPVRLEDIERVEVVRGPNQASYGALAFNGVINIITRQPGEDEGGSVAFSRGERGFTDNYARIAGRGESLDWRLSASSRGAEPFHDKAEPYHYYREINKRQTLWAAMTYRPGGDGEFTADLGLTRGDDRLGSTLNPVSEPYHDRDLASDFLQLVWRQTYAPGSEWSMRFFHYRRDLQEEYPVLYGNVLANLDVDIRRDDLEWQQVHTFSDTLQGVWGAGLRRDSVESAHYFYGEGKLDGEQWQMFGNLDWRFAPDWLLHVGGMAERHYNTGWLFSPRVALNYAVAPSQSIRVSVGKGYRATTLLESDAYEVYTTPGGLPVPIPGLRSYDSLDPERVSFSDLGYVGRFAGLGLQVDARIYAETYSDIIWVTGGEFQNLPGEVHTKGAELALDWRHPVFGRLRLAHAATLIDGGTGFGNDEENVPKSAPRHSTSLLWSKELPWGLLASLGYYHVGNMVWLGDGKTQPAYERFDARLAKRFGKRDAGNEIAFTVQNMNGEHLEFMDGTMSSYTERQAFVTLRLGW</sequence>
<keyword evidence="6 11" id="KW-0798">TonB box</keyword>
<evidence type="ECO:0000256" key="2">
    <source>
        <dbReference type="ARBA" id="ARBA00009810"/>
    </source>
</evidence>
<feature type="domain" description="TonB-dependent receptor-like beta-barrel" evidence="13">
    <location>
        <begin position="231"/>
        <end position="617"/>
    </location>
</feature>
<evidence type="ECO:0000256" key="5">
    <source>
        <dbReference type="ARBA" id="ARBA00022692"/>
    </source>
</evidence>
<keyword evidence="3 10" id="KW-0813">Transport</keyword>
<dbReference type="AlphaFoldDB" id="A0A4R1BFP4"/>
<keyword evidence="16" id="KW-1185">Reference proteome</keyword>
<dbReference type="EMBL" id="SJZB01000021">
    <property type="protein sequence ID" value="TCJ15990.1"/>
    <property type="molecule type" value="Genomic_DNA"/>
</dbReference>
<dbReference type="InterPro" id="IPR037066">
    <property type="entry name" value="Plug_dom_sf"/>
</dbReference>
<dbReference type="SUPFAM" id="SSF56935">
    <property type="entry name" value="Porins"/>
    <property type="match status" value="1"/>
</dbReference>
<keyword evidence="7 10" id="KW-0472">Membrane</keyword>
<keyword evidence="8" id="KW-0675">Receptor</keyword>
<dbReference type="InterPro" id="IPR036942">
    <property type="entry name" value="Beta-barrel_TonB_sf"/>
</dbReference>
<dbReference type="InterPro" id="IPR039426">
    <property type="entry name" value="TonB-dep_rcpt-like"/>
</dbReference>
<dbReference type="Gene3D" id="2.40.170.20">
    <property type="entry name" value="TonB-dependent receptor, beta-barrel domain"/>
    <property type="match status" value="1"/>
</dbReference>
<evidence type="ECO:0008006" key="17">
    <source>
        <dbReference type="Google" id="ProtNLM"/>
    </source>
</evidence>
<dbReference type="PANTHER" id="PTHR30069">
    <property type="entry name" value="TONB-DEPENDENT OUTER MEMBRANE RECEPTOR"/>
    <property type="match status" value="1"/>
</dbReference>
<dbReference type="PANTHER" id="PTHR30069:SF27">
    <property type="entry name" value="BLL4766 PROTEIN"/>
    <property type="match status" value="1"/>
</dbReference>
<keyword evidence="4 10" id="KW-1134">Transmembrane beta strand</keyword>
<evidence type="ECO:0000256" key="7">
    <source>
        <dbReference type="ARBA" id="ARBA00023136"/>
    </source>
</evidence>
<dbReference type="PROSITE" id="PS52016">
    <property type="entry name" value="TONB_DEPENDENT_REC_3"/>
    <property type="match status" value="1"/>
</dbReference>
<evidence type="ECO:0000259" key="14">
    <source>
        <dbReference type="Pfam" id="PF07715"/>
    </source>
</evidence>
<dbReference type="GO" id="GO:0015344">
    <property type="term" value="F:siderophore uptake transmembrane transporter activity"/>
    <property type="evidence" value="ECO:0007669"/>
    <property type="project" value="TreeGrafter"/>
</dbReference>
<dbReference type="InterPro" id="IPR012910">
    <property type="entry name" value="Plug_dom"/>
</dbReference>
<evidence type="ECO:0000256" key="1">
    <source>
        <dbReference type="ARBA" id="ARBA00004571"/>
    </source>
</evidence>
<evidence type="ECO:0000256" key="11">
    <source>
        <dbReference type="RuleBase" id="RU003357"/>
    </source>
</evidence>
<evidence type="ECO:0000313" key="15">
    <source>
        <dbReference type="EMBL" id="TCJ15990.1"/>
    </source>
</evidence>
<accession>A0A4R1BFP4</accession>
<protein>
    <recommendedName>
        <fullName evidence="17">TonB-dependent receptor</fullName>
    </recommendedName>
</protein>
<dbReference type="RefSeq" id="WP_131445461.1">
    <property type="nucleotide sequence ID" value="NZ_SJZB01000021.1"/>
</dbReference>
<keyword evidence="9 10" id="KW-0998">Cell outer membrane</keyword>
<keyword evidence="12" id="KW-0732">Signal</keyword>
<evidence type="ECO:0000256" key="6">
    <source>
        <dbReference type="ARBA" id="ARBA00023077"/>
    </source>
</evidence>
<dbReference type="GO" id="GO:0009279">
    <property type="term" value="C:cell outer membrane"/>
    <property type="evidence" value="ECO:0007669"/>
    <property type="project" value="UniProtKB-SubCell"/>
</dbReference>
<gene>
    <name evidence="15" type="ORF">EZJ19_05900</name>
</gene>